<protein>
    <submittedName>
        <fullName evidence="2">Uncharacterized protein</fullName>
    </submittedName>
</protein>
<evidence type="ECO:0000313" key="2">
    <source>
        <dbReference type="EMBL" id="ORY43111.1"/>
    </source>
</evidence>
<keyword evidence="3" id="KW-1185">Reference proteome</keyword>
<proteinExistence type="predicted"/>
<feature type="compositionally biased region" description="Polar residues" evidence="1">
    <location>
        <begin position="89"/>
        <end position="109"/>
    </location>
</feature>
<name>A0A1Y2C7V3_9FUNG</name>
<evidence type="ECO:0000313" key="3">
    <source>
        <dbReference type="Proteomes" id="UP000193642"/>
    </source>
</evidence>
<gene>
    <name evidence="2" type="ORF">BCR33DRAFT_717846</name>
</gene>
<comment type="caution">
    <text evidence="2">The sequence shown here is derived from an EMBL/GenBank/DDBJ whole genome shotgun (WGS) entry which is preliminary data.</text>
</comment>
<dbReference type="EMBL" id="MCGO01000026">
    <property type="protein sequence ID" value="ORY43111.1"/>
    <property type="molecule type" value="Genomic_DNA"/>
</dbReference>
<dbReference type="Proteomes" id="UP000193642">
    <property type="component" value="Unassembled WGS sequence"/>
</dbReference>
<dbReference type="OrthoDB" id="2122141at2759"/>
<reference evidence="2 3" key="1">
    <citation type="submission" date="2016-07" db="EMBL/GenBank/DDBJ databases">
        <title>Pervasive Adenine N6-methylation of Active Genes in Fungi.</title>
        <authorList>
            <consortium name="DOE Joint Genome Institute"/>
            <person name="Mondo S.J."/>
            <person name="Dannebaum R.O."/>
            <person name="Kuo R.C."/>
            <person name="Labutti K."/>
            <person name="Haridas S."/>
            <person name="Kuo A."/>
            <person name="Salamov A."/>
            <person name="Ahrendt S.R."/>
            <person name="Lipzen A."/>
            <person name="Sullivan W."/>
            <person name="Andreopoulos W.B."/>
            <person name="Clum A."/>
            <person name="Lindquist E."/>
            <person name="Daum C."/>
            <person name="Ramamoorthy G.K."/>
            <person name="Gryganskyi A."/>
            <person name="Culley D."/>
            <person name="Magnuson J.K."/>
            <person name="James T.Y."/>
            <person name="O'Malley M.A."/>
            <person name="Stajich J.E."/>
            <person name="Spatafora J.W."/>
            <person name="Visel A."/>
            <person name="Grigoriev I.V."/>
        </authorList>
    </citation>
    <scope>NUCLEOTIDE SEQUENCE [LARGE SCALE GENOMIC DNA]</scope>
    <source>
        <strain evidence="2 3">JEL800</strain>
    </source>
</reference>
<feature type="region of interest" description="Disordered" evidence="1">
    <location>
        <begin position="89"/>
        <end position="110"/>
    </location>
</feature>
<sequence>MSWFLLSFLFSFVVTIYVKRLQFYHAFMNWQLGSELSQTPYNEPPVLELVVARAMAATKLDTFNLDNSNDRSDFALNIKSALDDAWNAGNPSQPSSGDVTTANNQQSQQPRKRVYGVFRKFVLDCVTQDLSRRMKLVDAFVNDPLLLAVKIPDLVIITSATPFSGAEKIVEYLKTKDNKFHAPSLSDIKNIVPTSSVSSPPPKTVPHSAPPFKPEYDVLLKNFTNSAEISGPLSPSNFRVGHSAYLNCTFHDLHAFQRLPLPTLQSTPRTIQTVNLLKLLLQLHTSHLTTPPPPYIVLEGHEHVEYLHLLASVFPSVRVVVVESTHEQVEVKVREQVSTVRRIVMGVVEDVDVKSLIEAEKVKIDVGCASLGAGKVLRVDGSGLVNVTAEGVANSGKRGVVEVLGDRIIDWLEG</sequence>
<dbReference type="AlphaFoldDB" id="A0A1Y2C7V3"/>
<accession>A0A1Y2C7V3</accession>
<organism evidence="2 3">
    <name type="scientific">Rhizoclosmatium globosum</name>
    <dbReference type="NCBI Taxonomy" id="329046"/>
    <lineage>
        <taxon>Eukaryota</taxon>
        <taxon>Fungi</taxon>
        <taxon>Fungi incertae sedis</taxon>
        <taxon>Chytridiomycota</taxon>
        <taxon>Chytridiomycota incertae sedis</taxon>
        <taxon>Chytridiomycetes</taxon>
        <taxon>Chytridiales</taxon>
        <taxon>Chytriomycetaceae</taxon>
        <taxon>Rhizoclosmatium</taxon>
    </lineage>
</organism>
<evidence type="ECO:0000256" key="1">
    <source>
        <dbReference type="SAM" id="MobiDB-lite"/>
    </source>
</evidence>